<protein>
    <submittedName>
        <fullName evidence="1">Uncharacterized protein</fullName>
    </submittedName>
</protein>
<accession>A0A8R1YM17</accession>
<dbReference type="EnsemblMetazoa" id="PPA35281.1">
    <property type="protein sequence ID" value="PPA35281.1"/>
    <property type="gene ID" value="WBGene00273650"/>
</dbReference>
<reference evidence="1" key="2">
    <citation type="submission" date="2022-06" db="UniProtKB">
        <authorList>
            <consortium name="EnsemblMetazoa"/>
        </authorList>
    </citation>
    <scope>IDENTIFICATION</scope>
    <source>
        <strain evidence="1">PS312</strain>
    </source>
</reference>
<name>A0A454Y4J8_PRIPA</name>
<keyword evidence="2" id="KW-1185">Reference proteome</keyword>
<gene>
    <name evidence="1" type="primary">WBGene00273650</name>
</gene>
<sequence length="131" mass="14169">MFTSLLITAAILSASTALKCTHNGTVINDVYQRGVLVYSSTSKYEFGVYECSPSLNRCASFNSIDVAFFRTLDAGKDVSSSLAHNVAFTQGKFTGRSCMSQADVERIFAVKASRCSGWTTSYCYCTTDACA</sequence>
<proteinExistence type="predicted"/>
<reference evidence="2" key="1">
    <citation type="journal article" date="2008" name="Nat. Genet.">
        <title>The Pristionchus pacificus genome provides a unique perspective on nematode lifestyle and parasitism.</title>
        <authorList>
            <person name="Dieterich C."/>
            <person name="Clifton S.W."/>
            <person name="Schuster L.N."/>
            <person name="Chinwalla A."/>
            <person name="Delehaunty K."/>
            <person name="Dinkelacker I."/>
            <person name="Fulton L."/>
            <person name="Fulton R."/>
            <person name="Godfrey J."/>
            <person name="Minx P."/>
            <person name="Mitreva M."/>
            <person name="Roeseler W."/>
            <person name="Tian H."/>
            <person name="Witte H."/>
            <person name="Yang S.P."/>
            <person name="Wilson R.K."/>
            <person name="Sommer R.J."/>
        </authorList>
    </citation>
    <scope>NUCLEOTIDE SEQUENCE [LARGE SCALE GENOMIC DNA]</scope>
    <source>
        <strain evidence="2">PS312</strain>
    </source>
</reference>
<evidence type="ECO:0000313" key="1">
    <source>
        <dbReference type="EnsemblMetazoa" id="PPA35281.1"/>
    </source>
</evidence>
<dbReference type="Proteomes" id="UP000005239">
    <property type="component" value="Unassembled WGS sequence"/>
</dbReference>
<organism evidence="1 2">
    <name type="scientific">Pristionchus pacificus</name>
    <name type="common">Parasitic nematode worm</name>
    <dbReference type="NCBI Taxonomy" id="54126"/>
    <lineage>
        <taxon>Eukaryota</taxon>
        <taxon>Metazoa</taxon>
        <taxon>Ecdysozoa</taxon>
        <taxon>Nematoda</taxon>
        <taxon>Chromadorea</taxon>
        <taxon>Rhabditida</taxon>
        <taxon>Rhabditina</taxon>
        <taxon>Diplogasteromorpha</taxon>
        <taxon>Diplogasteroidea</taxon>
        <taxon>Neodiplogasteridae</taxon>
        <taxon>Pristionchus</taxon>
    </lineage>
</organism>
<accession>A0A454Y4J8</accession>
<dbReference type="AlphaFoldDB" id="A0A454Y4J8"/>
<evidence type="ECO:0000313" key="2">
    <source>
        <dbReference type="Proteomes" id="UP000005239"/>
    </source>
</evidence>